<keyword evidence="2" id="KW-1185">Reference proteome</keyword>
<reference evidence="1 2" key="1">
    <citation type="submission" date="2020-12" db="EMBL/GenBank/DDBJ databases">
        <title>WGS of Legionella: environmental sample.</title>
        <authorList>
            <person name="Cristino S."/>
            <person name="Girolamini L."/>
            <person name="Salaris S."/>
            <person name="Pascale M.R."/>
            <person name="Mazzotta M."/>
            <person name="Orsini M."/>
            <person name="Grottola A."/>
        </authorList>
    </citation>
    <scope>NUCLEOTIDE SEQUENCE [LARGE SCALE GENOMIC DNA]</scope>
    <source>
        <strain evidence="1 2">30cs62</strain>
    </source>
</reference>
<dbReference type="EMBL" id="JADWVN010000017">
    <property type="protein sequence ID" value="MBL7526758.1"/>
    <property type="molecule type" value="Genomic_DNA"/>
</dbReference>
<dbReference type="InterPro" id="IPR040808">
    <property type="entry name" value="DUF5630"/>
</dbReference>
<proteinExistence type="predicted"/>
<accession>A0ABS1WBM3</accession>
<sequence>MSYSHIEIKRVDLQNASLEQIVSDLEKLTPLELALLKAKSQDGDTEVLDSPQLSVFWINKFNKIRLQRDTCFQFRDPFPKSRADFYCGYTLYLAARKEKGTSESNYEEYLSLSAFKFDSFHAIQQILTTLIIGCKESTEQKQIDNLYSNVDALYSKLLKFKTPGCLLLANTYFYLAGFYQNLNMENKTIDCYRRCWELIHLAGLFEESSERLIHNAYFGQGLKMSNAYGLSTINEIKENCLQRGLDALPYTVRHVMEMDALKKFSSEMQQEQNLRLQCDDQPYMRAASSSRSV</sequence>
<evidence type="ECO:0000313" key="2">
    <source>
        <dbReference type="Proteomes" id="UP000809910"/>
    </source>
</evidence>
<evidence type="ECO:0000313" key="1">
    <source>
        <dbReference type="EMBL" id="MBL7526758.1"/>
    </source>
</evidence>
<comment type="caution">
    <text evidence="1">The sequence shown here is derived from an EMBL/GenBank/DDBJ whole genome shotgun (WGS) entry which is preliminary data.</text>
</comment>
<dbReference type="NCBIfam" id="NF045533">
    <property type="entry name" value="T4SS_MesI"/>
    <property type="match status" value="1"/>
</dbReference>
<protein>
    <submittedName>
        <fullName evidence="1">DUF5630 domain-containing protein</fullName>
    </submittedName>
</protein>
<organism evidence="1 2">
    <name type="scientific">Legionella bononiensis</name>
    <dbReference type="NCBI Taxonomy" id="2793102"/>
    <lineage>
        <taxon>Bacteria</taxon>
        <taxon>Pseudomonadati</taxon>
        <taxon>Pseudomonadota</taxon>
        <taxon>Gammaproteobacteria</taxon>
        <taxon>Legionellales</taxon>
        <taxon>Legionellaceae</taxon>
        <taxon>Legionella</taxon>
    </lineage>
</organism>
<gene>
    <name evidence="1" type="ORF">I5282_09265</name>
</gene>
<dbReference type="RefSeq" id="WP_203111823.1">
    <property type="nucleotide sequence ID" value="NZ_JADOBG010000022.1"/>
</dbReference>
<name>A0ABS1WBM3_9GAMM</name>
<dbReference type="Proteomes" id="UP000809910">
    <property type="component" value="Unassembled WGS sequence"/>
</dbReference>
<dbReference type="Pfam" id="PF18632">
    <property type="entry name" value="DUF5630"/>
    <property type="match status" value="1"/>
</dbReference>